<dbReference type="AlphaFoldDB" id="B8CRH4"/>
<evidence type="ECO:0000256" key="1">
    <source>
        <dbReference type="ARBA" id="ARBA00022729"/>
    </source>
</evidence>
<name>B8CRH4_SHEPW</name>
<dbReference type="NCBIfam" id="TIGR03507">
    <property type="entry name" value="decahem_SO1788"/>
    <property type="match status" value="1"/>
</dbReference>
<accession>B8CRH4</accession>
<protein>
    <submittedName>
        <fullName evidence="5">Decaheme cytochrome c</fullName>
    </submittedName>
</protein>
<reference evidence="5 6" key="1">
    <citation type="journal article" date="2008" name="PLoS ONE">
        <title>Environmental adaptation: genomic analysis of the piezotolerant and psychrotolerant deep-sea iron reducing bacterium Shewanella piezotolerans WP3.</title>
        <authorList>
            <person name="Wang F."/>
            <person name="Wang J."/>
            <person name="Jian H."/>
            <person name="Zhang B."/>
            <person name="Li S."/>
            <person name="Wang F."/>
            <person name="Zeng X."/>
            <person name="Gao L."/>
            <person name="Bartlett D.H."/>
            <person name="Yu J."/>
            <person name="Hu S."/>
            <person name="Xiao X."/>
        </authorList>
    </citation>
    <scope>NUCLEOTIDE SEQUENCE [LARGE SCALE GENOMIC DNA]</scope>
    <source>
        <strain evidence="6">WP3 / JCM 13877</strain>
    </source>
</reference>
<dbReference type="HOGENOM" id="CLU_011293_0_0_6"/>
<dbReference type="PANTHER" id="PTHR35038:SF6">
    <property type="entry name" value="SURFACE LOCALIZED DECAHEME CYTOCHROME C LIPOPROTEIN"/>
    <property type="match status" value="1"/>
</dbReference>
<evidence type="ECO:0000256" key="2">
    <source>
        <dbReference type="SAM" id="SignalP"/>
    </source>
</evidence>
<dbReference type="Pfam" id="PF22111">
    <property type="entry name" value="MtrC-MtrF_N"/>
    <property type="match status" value="1"/>
</dbReference>
<dbReference type="InterPro" id="IPR054337">
    <property type="entry name" value="Mtrc-MtrF-like_dom_II/IV"/>
</dbReference>
<dbReference type="Gene3D" id="1.10.1130.10">
    <property type="entry name" value="Flavocytochrome C3, Chain A"/>
    <property type="match status" value="1"/>
</dbReference>
<dbReference type="eggNOG" id="ENOG5033QYD">
    <property type="taxonomic scope" value="Bacteria"/>
</dbReference>
<keyword evidence="6" id="KW-1185">Reference proteome</keyword>
<feature type="chain" id="PRO_5002870196" evidence="2">
    <location>
        <begin position="22"/>
        <end position="679"/>
    </location>
</feature>
<dbReference type="EMBL" id="CP000472">
    <property type="protein sequence ID" value="ACJ29982.1"/>
    <property type="molecule type" value="Genomic_DNA"/>
</dbReference>
<dbReference type="PROSITE" id="PS51257">
    <property type="entry name" value="PROKAR_LIPOPROTEIN"/>
    <property type="match status" value="1"/>
</dbReference>
<dbReference type="Pfam" id="PF22113">
    <property type="entry name" value="Mtrc-MtrF_II-IV_dom"/>
    <property type="match status" value="2"/>
</dbReference>
<gene>
    <name evidence="5" type="ordered locus">swp_3278</name>
</gene>
<evidence type="ECO:0000259" key="3">
    <source>
        <dbReference type="Pfam" id="PF22111"/>
    </source>
</evidence>
<feature type="domain" description="Outer membrane cytochrome MtrC/MtrF-like" evidence="4">
    <location>
        <begin position="179"/>
        <end position="325"/>
    </location>
</feature>
<evidence type="ECO:0000313" key="6">
    <source>
        <dbReference type="Proteomes" id="UP000000753"/>
    </source>
</evidence>
<feature type="domain" description="Decaheme cytochrome c component MtrC/MtrF" evidence="3">
    <location>
        <begin position="58"/>
        <end position="172"/>
    </location>
</feature>
<dbReference type="InterPro" id="IPR051829">
    <property type="entry name" value="Multiheme_Cytochr_ET"/>
</dbReference>
<organism evidence="5 6">
    <name type="scientific">Shewanella piezotolerans (strain WP3 / JCM 13877)</name>
    <dbReference type="NCBI Taxonomy" id="225849"/>
    <lineage>
        <taxon>Bacteria</taxon>
        <taxon>Pseudomonadati</taxon>
        <taxon>Pseudomonadota</taxon>
        <taxon>Gammaproteobacteria</taxon>
        <taxon>Alteromonadales</taxon>
        <taxon>Shewanellaceae</taxon>
        <taxon>Shewanella</taxon>
    </lineage>
</organism>
<dbReference type="RefSeq" id="WP_020913332.1">
    <property type="nucleotide sequence ID" value="NC_011566.1"/>
</dbReference>
<dbReference type="InterPro" id="IPR036280">
    <property type="entry name" value="Multihaem_cyt_sf"/>
</dbReference>
<dbReference type="GO" id="GO:0016491">
    <property type="term" value="F:oxidoreductase activity"/>
    <property type="evidence" value="ECO:0007669"/>
    <property type="project" value="TreeGrafter"/>
</dbReference>
<dbReference type="KEGG" id="swp:swp_3278"/>
<dbReference type="InterPro" id="IPR054334">
    <property type="entry name" value="MtrC-MtrF_dom_I"/>
</dbReference>
<dbReference type="Gene3D" id="1.10.720.180">
    <property type="match status" value="1"/>
</dbReference>
<evidence type="ECO:0000313" key="5">
    <source>
        <dbReference type="EMBL" id="ACJ29982.1"/>
    </source>
</evidence>
<dbReference type="STRING" id="225849.swp_3278"/>
<sequence>MMNVKKSKIALLLAAGAVSMALTGCGGDDGTDGNPGNPGGPAADYINTLNLKVTDVTYTDGQPTVNVFATNEEDLPVIGLQDLGITAAQLTPQGATGAGNSAQWTRTARVSGTDSFTDNKDGSYTFTFELDEYNEDMTQRFNVYAGGEGSTLADGVTSVPRREMVADFDGQGYEAKYTKNIVSHETCTNCHAEGEPLTTRHSSYYTQETCATCHTSKYGESQWNHLIHNIHNTAKTFEDKYGKEYTGEAAEALIQNNCKSCHVEPEADSGELTEWGNWSRIPTMETCTSCHTGIDFEAGKGHSQQADNSNCVACHNASWTEELHTSNFGSTKALIDTYGINVTSTIDSTTTAATISIQVVDSAGAEVDINTILPMVQRFEVVTNVGPNNVTLGYGGKDSINAIKNGVVDAKAAIEDGKLVYTTTKPLNLNTEVGADDETAFTFAGWAMCSANGEFVKCDDPDFDGVDTSKYTGMKADLAFATLSGEAASMRHVDSVNFSSCANCHSDEFQVHKGSHHAGFVMSDQLAHTNDADGMPIIGVDACVACHTPDGTYAGGSNMGALEMKLHKTHSQGDYAVIPGMNCDQCHSDFNRDAFKKKGALATDVQDPYTPTQKSLYTTPIAATCASCHSYNMDKFKSHVEGQGALVNVSKEAANDAAQLETCFYCHAPTPADHTAVKM</sequence>
<dbReference type="OrthoDB" id="9146465at2"/>
<keyword evidence="1 2" id="KW-0732">Signal</keyword>
<proteinExistence type="predicted"/>
<feature type="signal peptide" evidence="2">
    <location>
        <begin position="1"/>
        <end position="21"/>
    </location>
</feature>
<dbReference type="Proteomes" id="UP000000753">
    <property type="component" value="Chromosome"/>
</dbReference>
<dbReference type="InterPro" id="IPR020014">
    <property type="entry name" value="Decahaem_cyt-c_OmcA/MtrC"/>
</dbReference>
<dbReference type="SUPFAM" id="SSF48695">
    <property type="entry name" value="Multiheme cytochromes"/>
    <property type="match status" value="1"/>
</dbReference>
<evidence type="ECO:0000259" key="4">
    <source>
        <dbReference type="Pfam" id="PF22113"/>
    </source>
</evidence>
<dbReference type="PANTHER" id="PTHR35038">
    <property type="entry name" value="DISSIMILATORY SULFITE REDUCTASE SIRA"/>
    <property type="match status" value="1"/>
</dbReference>
<feature type="domain" description="Outer membrane cytochrome MtrC/MtrF-like" evidence="4">
    <location>
        <begin position="496"/>
        <end position="671"/>
    </location>
</feature>